<dbReference type="Gene3D" id="3.40.640.10">
    <property type="entry name" value="Type I PLP-dependent aspartate aminotransferase-like (Major domain)"/>
    <property type="match status" value="1"/>
</dbReference>
<feature type="transmembrane region" description="Helical" evidence="2">
    <location>
        <begin position="962"/>
        <end position="983"/>
    </location>
</feature>
<dbReference type="Proteomes" id="UP000319257">
    <property type="component" value="Unassembled WGS sequence"/>
</dbReference>
<dbReference type="RefSeq" id="XP_030988498.1">
    <property type="nucleotide sequence ID" value="XM_031136455.1"/>
</dbReference>
<keyword evidence="2" id="KW-1133">Transmembrane helix</keyword>
<protein>
    <recommendedName>
        <fullName evidence="3">Aminotransferase class I/classII large domain-containing protein</fullName>
    </recommendedName>
</protein>
<dbReference type="Gene3D" id="3.90.1150.10">
    <property type="entry name" value="Aspartate Aminotransferase, domain 1"/>
    <property type="match status" value="1"/>
</dbReference>
<feature type="transmembrane region" description="Helical" evidence="2">
    <location>
        <begin position="904"/>
        <end position="926"/>
    </location>
</feature>
<dbReference type="AlphaFoldDB" id="A0A507AJ60"/>
<dbReference type="Pfam" id="PF07690">
    <property type="entry name" value="MFS_1"/>
    <property type="match status" value="1"/>
</dbReference>
<dbReference type="InterPro" id="IPR015422">
    <property type="entry name" value="PyrdxlP-dep_Trfase_small"/>
</dbReference>
<feature type="transmembrane region" description="Helical" evidence="2">
    <location>
        <begin position="995"/>
        <end position="1018"/>
    </location>
</feature>
<dbReference type="GO" id="GO:0016020">
    <property type="term" value="C:membrane"/>
    <property type="evidence" value="ECO:0007669"/>
    <property type="project" value="UniProtKB-SubCell"/>
</dbReference>
<dbReference type="InParanoid" id="A0A507AJ60"/>
<dbReference type="PANTHER" id="PTHR42858:SF1">
    <property type="entry name" value="LD15494P"/>
    <property type="match status" value="1"/>
</dbReference>
<dbReference type="InterPro" id="IPR011701">
    <property type="entry name" value="MFS"/>
</dbReference>
<keyword evidence="5" id="KW-1185">Reference proteome</keyword>
<dbReference type="FunFam" id="3.40.640.10:FF:000080">
    <property type="entry name" value="Aminotransferase, putative"/>
    <property type="match status" value="1"/>
</dbReference>
<feature type="transmembrane region" description="Helical" evidence="2">
    <location>
        <begin position="625"/>
        <end position="645"/>
    </location>
</feature>
<feature type="transmembrane region" description="Helical" evidence="2">
    <location>
        <begin position="763"/>
        <end position="783"/>
    </location>
</feature>
<keyword evidence="2" id="KW-0812">Transmembrane</keyword>
<dbReference type="InterPro" id="IPR015424">
    <property type="entry name" value="PyrdxlP-dep_Trfase"/>
</dbReference>
<dbReference type="Gene3D" id="1.20.1250.20">
    <property type="entry name" value="MFS general substrate transporter like domains"/>
    <property type="match status" value="1"/>
</dbReference>
<evidence type="ECO:0000256" key="2">
    <source>
        <dbReference type="SAM" id="Phobius"/>
    </source>
</evidence>
<feature type="domain" description="Aminotransferase class I/classII large" evidence="3">
    <location>
        <begin position="47"/>
        <end position="450"/>
    </location>
</feature>
<reference evidence="4 5" key="1">
    <citation type="submission" date="2019-06" db="EMBL/GenBank/DDBJ databases">
        <title>Draft genome sequence of the filamentous fungus Phialemoniopsis curvata isolated from diesel fuel.</title>
        <authorList>
            <person name="Varaljay V.A."/>
            <person name="Lyon W.J."/>
            <person name="Crouch A.L."/>
            <person name="Drake C.E."/>
            <person name="Hollomon J.M."/>
            <person name="Nadeau L.J."/>
            <person name="Nunn H.S."/>
            <person name="Stevenson B.S."/>
            <person name="Bojanowski C.L."/>
            <person name="Crookes-Goodson W.J."/>
        </authorList>
    </citation>
    <scope>NUCLEOTIDE SEQUENCE [LARGE SCALE GENOMIC DNA]</scope>
    <source>
        <strain evidence="4 5">D216</strain>
    </source>
</reference>
<dbReference type="PANTHER" id="PTHR42858">
    <property type="entry name" value="AMINOTRANSFERASE"/>
    <property type="match status" value="1"/>
</dbReference>
<dbReference type="InterPro" id="IPR004839">
    <property type="entry name" value="Aminotransferase_I/II_large"/>
</dbReference>
<sequence length="1055" mass="117347">MGSLGNANASKELINLQLGWPSPRLFAAAGLLAGAQEVLTSEAEVAKALVYGPHLGHPPFRQSVAEWLTSMYNPSAGGVTSDRIAISNGASANLSNVLARFTDAGYTRRIFMVEPTYFLACPIFEDNGFHGKMRGVPENCEGIDVEYLRQELEKAEASAVQQAKAEGLPDEPRMKTGANYPNKIYKYVVYCTPTFANPSGKTYSLENRRALVKLAREHDVLVISDDVYDFLSWPADQNAATEVVAPLPPRLVDLDRELEGGSKWGNTLSNGSFSKIIGPGIRVGWAESTAAFIKELGEVGSSSSGGAPSHLASTFVDKMLRSHHLQEYITDTLIPTYRSRYYTLISSIESRLVPLGVTIENNKSSHSTPTTAGGYFLYVRLPSDLPVAKTVAAFAFKEYALRVAFGHMFVVAGDEGSIPRAEAHGGYARCLRLCWAWNEDKAIKEGVERLADAIVDIRRRTKAGEPIAPHPQRSRTFFVFYDPEYPISNNCFLSPSRVLHLSLFPPPKSQPRSITRKKDFVVIMDRVESSTNKPMETTTAVDIENKNGVLQPTRQDDVAAAYTNYFSENEPYTQKEARSLRWKLDRRLIPLLCFNIVLGAMDKVSTSTGALFGMREDTNSEGDRYSWLGSAFYFGYLVWCFPAASLLQKLPIAKLMCGIIFLWGIILISTAYTRTFPAMIALRVLLGILEAPIIPGGYLMLTMWYTRQYVQIQPDGTKEKVANVMDSEQSLRSGLMYTNLSTFFTAPIGYGVGAIAGGHQWKWFFITIGSISLVWSVIIGLFLPDNLIRAKFVTEREKAITVERLRADQTGIENKTFKKEQVWEALRDPKTWLMFFFNVFVSIPNGGLTNFQALVIKGLGYDSRTALLLTMPEAAVATVSSWLCNGGVWYLTRRWPKLQCRVGIIIGGEIIGMIASVFLYTLPLNAIHGRLAALWMAKFFLGPYIVSLALNVANIAGHTKKVTVQAVIFIAYCISNIIAPQFFKANQAPLYPLGMGAILGAYVLAIITIALYGLYCYWENCRRDRVDSTRGERVHVDTDFKDLTDKQNVHFRYVW</sequence>
<dbReference type="EMBL" id="SKBQ01000009">
    <property type="protein sequence ID" value="TPX06787.1"/>
    <property type="molecule type" value="Genomic_DNA"/>
</dbReference>
<evidence type="ECO:0000256" key="1">
    <source>
        <dbReference type="ARBA" id="ARBA00004141"/>
    </source>
</evidence>
<keyword evidence="2" id="KW-0472">Membrane</keyword>
<organism evidence="4 5">
    <name type="scientific">Thyridium curvatum</name>
    <dbReference type="NCBI Taxonomy" id="1093900"/>
    <lineage>
        <taxon>Eukaryota</taxon>
        <taxon>Fungi</taxon>
        <taxon>Dikarya</taxon>
        <taxon>Ascomycota</taxon>
        <taxon>Pezizomycotina</taxon>
        <taxon>Sordariomycetes</taxon>
        <taxon>Sordariomycetidae</taxon>
        <taxon>Thyridiales</taxon>
        <taxon>Thyridiaceae</taxon>
        <taxon>Thyridium</taxon>
    </lineage>
</organism>
<dbReference type="Pfam" id="PF00155">
    <property type="entry name" value="Aminotran_1_2"/>
    <property type="match status" value="1"/>
</dbReference>
<accession>A0A507AJ60</accession>
<evidence type="ECO:0000313" key="5">
    <source>
        <dbReference type="Proteomes" id="UP000319257"/>
    </source>
</evidence>
<feature type="transmembrane region" description="Helical" evidence="2">
    <location>
        <begin position="932"/>
        <end position="950"/>
    </location>
</feature>
<name>A0A507AJ60_9PEZI</name>
<feature type="transmembrane region" description="Helical" evidence="2">
    <location>
        <begin position="832"/>
        <end position="854"/>
    </location>
</feature>
<dbReference type="InterPro" id="IPR036259">
    <property type="entry name" value="MFS_trans_sf"/>
</dbReference>
<dbReference type="GO" id="GO:0030170">
    <property type="term" value="F:pyridoxal phosphate binding"/>
    <property type="evidence" value="ECO:0007669"/>
    <property type="project" value="InterPro"/>
</dbReference>
<proteinExistence type="predicted"/>
<comment type="caution">
    <text evidence="4">The sequence shown here is derived from an EMBL/GenBank/DDBJ whole genome shotgun (WGS) entry which is preliminary data.</text>
</comment>
<gene>
    <name evidence="4" type="ORF">E0L32_002283</name>
</gene>
<evidence type="ECO:0000259" key="3">
    <source>
        <dbReference type="Pfam" id="PF00155"/>
    </source>
</evidence>
<dbReference type="OrthoDB" id="6730379at2759"/>
<feature type="transmembrane region" description="Helical" evidence="2">
    <location>
        <begin position="652"/>
        <end position="672"/>
    </location>
</feature>
<dbReference type="SUPFAM" id="SSF53383">
    <property type="entry name" value="PLP-dependent transferases"/>
    <property type="match status" value="1"/>
</dbReference>
<feature type="transmembrane region" description="Helical" evidence="2">
    <location>
        <begin position="735"/>
        <end position="757"/>
    </location>
</feature>
<dbReference type="GeneID" id="41969730"/>
<comment type="subcellular location">
    <subcellularLocation>
        <location evidence="1">Membrane</location>
        <topology evidence="1">Multi-pass membrane protein</topology>
    </subcellularLocation>
</comment>
<dbReference type="GO" id="GO:0022857">
    <property type="term" value="F:transmembrane transporter activity"/>
    <property type="evidence" value="ECO:0007669"/>
    <property type="project" value="InterPro"/>
</dbReference>
<dbReference type="SUPFAM" id="SSF103473">
    <property type="entry name" value="MFS general substrate transporter"/>
    <property type="match status" value="1"/>
</dbReference>
<dbReference type="InterPro" id="IPR015421">
    <property type="entry name" value="PyrdxlP-dep_Trfase_major"/>
</dbReference>
<dbReference type="GO" id="GO:0047536">
    <property type="term" value="F:2-aminoadipate transaminase activity"/>
    <property type="evidence" value="ECO:0007669"/>
    <property type="project" value="TreeGrafter"/>
</dbReference>
<feature type="transmembrane region" description="Helical" evidence="2">
    <location>
        <begin position="874"/>
        <end position="892"/>
    </location>
</feature>
<evidence type="ECO:0000313" key="4">
    <source>
        <dbReference type="EMBL" id="TPX06787.1"/>
    </source>
</evidence>
<feature type="transmembrane region" description="Helical" evidence="2">
    <location>
        <begin position="678"/>
        <end position="701"/>
    </location>
</feature>
<dbReference type="CDD" id="cd00609">
    <property type="entry name" value="AAT_like"/>
    <property type="match status" value="1"/>
</dbReference>